<reference evidence="3" key="1">
    <citation type="journal article" date="2019" name="Int. J. Syst. Evol. Microbiol.">
        <title>The Global Catalogue of Microorganisms (GCM) 10K type strain sequencing project: providing services to taxonomists for standard genome sequencing and annotation.</title>
        <authorList>
            <consortium name="The Broad Institute Genomics Platform"/>
            <consortium name="The Broad Institute Genome Sequencing Center for Infectious Disease"/>
            <person name="Wu L."/>
            <person name="Ma J."/>
        </authorList>
    </citation>
    <scope>NUCLEOTIDE SEQUENCE [LARGE SCALE GENOMIC DNA]</scope>
    <source>
        <strain evidence="3">CGMCC 4.7645</strain>
    </source>
</reference>
<dbReference type="RefSeq" id="WP_378268941.1">
    <property type="nucleotide sequence ID" value="NZ_JBHUKR010000020.1"/>
</dbReference>
<accession>A0ABW5G0B7</accession>
<name>A0ABW5G0B7_9PSEU</name>
<comment type="caution">
    <text evidence="2">The sequence shown here is derived from an EMBL/GenBank/DDBJ whole genome shotgun (WGS) entry which is preliminary data.</text>
</comment>
<evidence type="ECO:0000256" key="1">
    <source>
        <dbReference type="SAM" id="MobiDB-lite"/>
    </source>
</evidence>
<evidence type="ECO:0000313" key="2">
    <source>
        <dbReference type="EMBL" id="MFD2420738.1"/>
    </source>
</evidence>
<keyword evidence="3" id="KW-1185">Reference proteome</keyword>
<feature type="region of interest" description="Disordered" evidence="1">
    <location>
        <begin position="1"/>
        <end position="25"/>
    </location>
</feature>
<dbReference type="EMBL" id="JBHUKR010000020">
    <property type="protein sequence ID" value="MFD2420738.1"/>
    <property type="molecule type" value="Genomic_DNA"/>
</dbReference>
<sequence>MRDDSPNYGIQQSGGQSIVGNQAVGPGAKAVSRDIRLASGSGGETTERLLETLEELLERHDAELPGTTKATAEILREELNRPEPDRGVLGRLLERLTTLVKPVPPLVTAVTQLSEAIHGALS</sequence>
<feature type="compositionally biased region" description="Low complexity" evidence="1">
    <location>
        <begin position="9"/>
        <end position="18"/>
    </location>
</feature>
<proteinExistence type="predicted"/>
<dbReference type="Proteomes" id="UP001597417">
    <property type="component" value="Unassembled WGS sequence"/>
</dbReference>
<protein>
    <submittedName>
        <fullName evidence="2">Uncharacterized protein</fullName>
    </submittedName>
</protein>
<gene>
    <name evidence="2" type="ORF">ACFSXZ_30855</name>
</gene>
<evidence type="ECO:0000313" key="3">
    <source>
        <dbReference type="Proteomes" id="UP001597417"/>
    </source>
</evidence>
<organism evidence="2 3">
    <name type="scientific">Amycolatopsis pigmentata</name>
    <dbReference type="NCBI Taxonomy" id="450801"/>
    <lineage>
        <taxon>Bacteria</taxon>
        <taxon>Bacillati</taxon>
        <taxon>Actinomycetota</taxon>
        <taxon>Actinomycetes</taxon>
        <taxon>Pseudonocardiales</taxon>
        <taxon>Pseudonocardiaceae</taxon>
        <taxon>Amycolatopsis</taxon>
    </lineage>
</organism>